<dbReference type="WBParaSite" id="DME_0000272301-mRNA-1">
    <property type="protein sequence ID" value="DME_0000272301-mRNA-1"/>
    <property type="gene ID" value="DME_0000272301"/>
</dbReference>
<evidence type="ECO:0000256" key="5">
    <source>
        <dbReference type="ARBA" id="ARBA00022679"/>
    </source>
</evidence>
<accession>A0A0N4U6Y8</accession>
<dbReference type="OrthoDB" id="6627536at2759"/>
<dbReference type="Gene3D" id="2.170.270.10">
    <property type="entry name" value="SET domain"/>
    <property type="match status" value="1"/>
</dbReference>
<evidence type="ECO:0000256" key="1">
    <source>
        <dbReference type="ARBA" id="ARBA00004123"/>
    </source>
</evidence>
<dbReference type="InterPro" id="IPR041938">
    <property type="entry name" value="Hist-Lys_N-MTase_N"/>
</dbReference>
<keyword evidence="12" id="KW-1185">Reference proteome</keyword>
<evidence type="ECO:0000313" key="12">
    <source>
        <dbReference type="Proteomes" id="UP000274756"/>
    </source>
</evidence>
<evidence type="ECO:0000313" key="11">
    <source>
        <dbReference type="Proteomes" id="UP000038040"/>
    </source>
</evidence>
<keyword evidence="7" id="KW-0156">Chromatin regulator</keyword>
<proteinExistence type="predicted"/>
<protein>
    <submittedName>
        <fullName evidence="13">SET domain-containing protein</fullName>
    </submittedName>
</protein>
<keyword evidence="3" id="KW-0158">Chromosome</keyword>
<evidence type="ECO:0000256" key="7">
    <source>
        <dbReference type="ARBA" id="ARBA00022853"/>
    </source>
</evidence>
<keyword evidence="8" id="KW-0539">Nucleus</keyword>
<dbReference type="Proteomes" id="UP000038040">
    <property type="component" value="Unplaced"/>
</dbReference>
<evidence type="ECO:0000256" key="6">
    <source>
        <dbReference type="ARBA" id="ARBA00022691"/>
    </source>
</evidence>
<gene>
    <name evidence="10" type="ORF">DME_LOCUS7083</name>
</gene>
<feature type="domain" description="SET" evidence="9">
    <location>
        <begin position="68"/>
        <end position="171"/>
    </location>
</feature>
<sequence>MNLNFAEIFSFPIRLSGQHSMNAKELCDFDDLANSIVVDSFLGFKTHKMNLKLVSLLLRFLLMFSPSSGFTIRPCTRYTAEKNRGAKLVVTRPWFFLYSNYFISFKITFFIKYLFEYSKTLNITLCLWLGPGAYINHDCQPSCKFVPKKHTVQLQVLRDMETGEEITCYYGVDFFGDNNERCECLTLNKLTNESNVCPSRYRLRETCSRLERNGNSISLRQNVYLRQGDQIDRCNKTNGYDFLVIK</sequence>
<evidence type="ECO:0000256" key="2">
    <source>
        <dbReference type="ARBA" id="ARBA00004286"/>
    </source>
</evidence>
<dbReference type="EMBL" id="UYYG01001158">
    <property type="protein sequence ID" value="VDN57110.1"/>
    <property type="molecule type" value="Genomic_DNA"/>
</dbReference>
<reference evidence="13" key="1">
    <citation type="submission" date="2017-02" db="UniProtKB">
        <authorList>
            <consortium name="WormBaseParasite"/>
        </authorList>
    </citation>
    <scope>IDENTIFICATION</scope>
</reference>
<dbReference type="InterPro" id="IPR046341">
    <property type="entry name" value="SET_dom_sf"/>
</dbReference>
<dbReference type="Proteomes" id="UP000274756">
    <property type="component" value="Unassembled WGS sequence"/>
</dbReference>
<dbReference type="PANTHER" id="PTHR12977">
    <property type="entry name" value="SUPPRESSOR OF VARIEGATION 4-20-RELATED"/>
    <property type="match status" value="1"/>
</dbReference>
<reference evidence="10 12" key="2">
    <citation type="submission" date="2018-11" db="EMBL/GenBank/DDBJ databases">
        <authorList>
            <consortium name="Pathogen Informatics"/>
        </authorList>
    </citation>
    <scope>NUCLEOTIDE SEQUENCE [LARGE SCALE GENOMIC DNA]</scope>
</reference>
<dbReference type="PANTHER" id="PTHR12977:SF4">
    <property type="entry name" value="HISTONE-LYSINE N-METHYLTRANSFERASE KMT5B"/>
    <property type="match status" value="1"/>
</dbReference>
<dbReference type="SUPFAM" id="SSF82199">
    <property type="entry name" value="SET domain"/>
    <property type="match status" value="1"/>
</dbReference>
<dbReference type="STRING" id="318479.A0A0N4U6Y8"/>
<dbReference type="GO" id="GO:0042799">
    <property type="term" value="F:histone H4K20 methyltransferase activity"/>
    <property type="evidence" value="ECO:0007669"/>
    <property type="project" value="TreeGrafter"/>
</dbReference>
<dbReference type="InterPro" id="IPR001214">
    <property type="entry name" value="SET_dom"/>
</dbReference>
<evidence type="ECO:0000256" key="8">
    <source>
        <dbReference type="ARBA" id="ARBA00023242"/>
    </source>
</evidence>
<dbReference type="PROSITE" id="PS50280">
    <property type="entry name" value="SET"/>
    <property type="match status" value="1"/>
</dbReference>
<keyword evidence="5" id="KW-0808">Transferase</keyword>
<keyword evidence="4" id="KW-0489">Methyltransferase</keyword>
<evidence type="ECO:0000256" key="3">
    <source>
        <dbReference type="ARBA" id="ARBA00022454"/>
    </source>
</evidence>
<evidence type="ECO:0000313" key="13">
    <source>
        <dbReference type="WBParaSite" id="DME_0000272301-mRNA-1"/>
    </source>
</evidence>
<evidence type="ECO:0000256" key="4">
    <source>
        <dbReference type="ARBA" id="ARBA00022603"/>
    </source>
</evidence>
<dbReference type="Pfam" id="PF00856">
    <property type="entry name" value="SET"/>
    <property type="match status" value="1"/>
</dbReference>
<dbReference type="GO" id="GO:0005694">
    <property type="term" value="C:chromosome"/>
    <property type="evidence" value="ECO:0007669"/>
    <property type="project" value="UniProtKB-SubCell"/>
</dbReference>
<dbReference type="InterPro" id="IPR039977">
    <property type="entry name" value="Suv4-20/Set9"/>
</dbReference>
<dbReference type="Gene3D" id="1.10.10.1700">
    <property type="entry name" value="Histone-lysine N-methyltransferase"/>
    <property type="match status" value="1"/>
</dbReference>
<name>A0A0N4U6Y8_DRAME</name>
<organism evidence="11 13">
    <name type="scientific">Dracunculus medinensis</name>
    <name type="common">Guinea worm</name>
    <dbReference type="NCBI Taxonomy" id="318479"/>
    <lineage>
        <taxon>Eukaryota</taxon>
        <taxon>Metazoa</taxon>
        <taxon>Ecdysozoa</taxon>
        <taxon>Nematoda</taxon>
        <taxon>Chromadorea</taxon>
        <taxon>Rhabditida</taxon>
        <taxon>Spirurina</taxon>
        <taxon>Dracunculoidea</taxon>
        <taxon>Dracunculidae</taxon>
        <taxon>Dracunculus</taxon>
    </lineage>
</organism>
<keyword evidence="6" id="KW-0949">S-adenosyl-L-methionine</keyword>
<dbReference type="GO" id="GO:0032259">
    <property type="term" value="P:methylation"/>
    <property type="evidence" value="ECO:0007669"/>
    <property type="project" value="UniProtKB-KW"/>
</dbReference>
<dbReference type="AlphaFoldDB" id="A0A0N4U6Y8"/>
<evidence type="ECO:0000313" key="10">
    <source>
        <dbReference type="EMBL" id="VDN57110.1"/>
    </source>
</evidence>
<comment type="subcellular location">
    <subcellularLocation>
        <location evidence="2">Chromosome</location>
    </subcellularLocation>
    <subcellularLocation>
        <location evidence="1">Nucleus</location>
    </subcellularLocation>
</comment>
<dbReference type="GO" id="GO:0005634">
    <property type="term" value="C:nucleus"/>
    <property type="evidence" value="ECO:0007669"/>
    <property type="project" value="UniProtKB-SubCell"/>
</dbReference>
<evidence type="ECO:0000259" key="9">
    <source>
        <dbReference type="PROSITE" id="PS50280"/>
    </source>
</evidence>